<organism evidence="7 8">
    <name type="scientific">Nitrosococcus oceani C-27</name>
    <dbReference type="NCBI Taxonomy" id="314279"/>
    <lineage>
        <taxon>Bacteria</taxon>
        <taxon>Pseudomonadati</taxon>
        <taxon>Pseudomonadota</taxon>
        <taxon>Gammaproteobacteria</taxon>
        <taxon>Chromatiales</taxon>
        <taxon>Chromatiaceae</taxon>
        <taxon>Nitrosococcus</taxon>
    </lineage>
</organism>
<evidence type="ECO:0000313" key="8">
    <source>
        <dbReference type="Proteomes" id="UP000028839"/>
    </source>
</evidence>
<dbReference type="InterPro" id="IPR004437">
    <property type="entry name" value="ParB/RepB/Spo0J"/>
</dbReference>
<dbReference type="InterPro" id="IPR041468">
    <property type="entry name" value="HTH_ParB/Spo0J"/>
</dbReference>
<dbReference type="GO" id="GO:0007059">
    <property type="term" value="P:chromosome segregation"/>
    <property type="evidence" value="ECO:0007669"/>
    <property type="project" value="UniProtKB-KW"/>
</dbReference>
<dbReference type="CDD" id="cd16393">
    <property type="entry name" value="SPO0J_N"/>
    <property type="match status" value="1"/>
</dbReference>
<dbReference type="GO" id="GO:0005694">
    <property type="term" value="C:chromosome"/>
    <property type="evidence" value="ECO:0007669"/>
    <property type="project" value="TreeGrafter"/>
</dbReference>
<proteinExistence type="inferred from homology"/>
<dbReference type="Gene3D" id="3.90.1530.30">
    <property type="match status" value="1"/>
</dbReference>
<dbReference type="InterPro" id="IPR003115">
    <property type="entry name" value="ParB_N"/>
</dbReference>
<dbReference type="Pfam" id="PF02195">
    <property type="entry name" value="ParB_N"/>
    <property type="match status" value="1"/>
</dbReference>
<dbReference type="FunFam" id="1.10.10.2830:FF:000001">
    <property type="entry name" value="Chromosome partitioning protein ParB"/>
    <property type="match status" value="1"/>
</dbReference>
<dbReference type="AlphaFoldDB" id="A0A0E2YY07"/>
<dbReference type="PANTHER" id="PTHR33375">
    <property type="entry name" value="CHROMOSOME-PARTITIONING PROTEIN PARB-RELATED"/>
    <property type="match status" value="1"/>
</dbReference>
<evidence type="ECO:0000259" key="6">
    <source>
        <dbReference type="SMART" id="SM00470"/>
    </source>
</evidence>
<name>A0A0E2YY07_9GAMM</name>
<comment type="caution">
    <text evidence="7">The sequence shown here is derived from an EMBL/GenBank/DDBJ whole genome shotgun (WGS) entry which is preliminary data.</text>
</comment>
<dbReference type="Gene3D" id="1.10.10.2830">
    <property type="match status" value="1"/>
</dbReference>
<keyword evidence="3" id="KW-0159">Chromosome partition</keyword>
<dbReference type="OrthoDB" id="9802051at2"/>
<evidence type="ECO:0000256" key="3">
    <source>
        <dbReference type="ARBA" id="ARBA00022829"/>
    </source>
</evidence>
<dbReference type="GO" id="GO:0045881">
    <property type="term" value="P:positive regulation of sporulation resulting in formation of a cellular spore"/>
    <property type="evidence" value="ECO:0007669"/>
    <property type="project" value="TreeGrafter"/>
</dbReference>
<dbReference type="InterPro" id="IPR036086">
    <property type="entry name" value="ParB/Sulfiredoxin_sf"/>
</dbReference>
<evidence type="ECO:0000313" key="7">
    <source>
        <dbReference type="EMBL" id="KFI18089.1"/>
    </source>
</evidence>
<evidence type="ECO:0000256" key="4">
    <source>
        <dbReference type="ARBA" id="ARBA00023125"/>
    </source>
</evidence>
<keyword evidence="4" id="KW-0238">DNA-binding</keyword>
<dbReference type="PANTHER" id="PTHR33375:SF1">
    <property type="entry name" value="CHROMOSOME-PARTITIONING PROTEIN PARB-RELATED"/>
    <property type="match status" value="1"/>
</dbReference>
<gene>
    <name evidence="7" type="ORF">IB75_16355</name>
</gene>
<accession>A0A0E2YY07</accession>
<dbReference type="InterPro" id="IPR050336">
    <property type="entry name" value="Chromosome_partition/occlusion"/>
</dbReference>
<dbReference type="Proteomes" id="UP000028839">
    <property type="component" value="Unassembled WGS sequence"/>
</dbReference>
<protein>
    <recommendedName>
        <fullName evidence="2">Probable chromosome-partitioning protein ParB</fullName>
    </recommendedName>
</protein>
<evidence type="ECO:0000256" key="1">
    <source>
        <dbReference type="ARBA" id="ARBA00006295"/>
    </source>
</evidence>
<reference evidence="7 8" key="1">
    <citation type="submission" date="2014-07" db="EMBL/GenBank/DDBJ databases">
        <title>Comparative analysis of Nitrosococcus oceani genome inventories of strains from Pacific and Atlantic gyres.</title>
        <authorList>
            <person name="Lim C.K."/>
            <person name="Wang L."/>
            <person name="Sayavedra-Soto L.A."/>
            <person name="Klotz M.G."/>
        </authorList>
    </citation>
    <scope>NUCLEOTIDE SEQUENCE [LARGE SCALE GENOMIC DNA]</scope>
    <source>
        <strain evidence="7 8">C-27</strain>
    </source>
</reference>
<dbReference type="EMBL" id="JPGN01000088">
    <property type="protein sequence ID" value="KFI18089.1"/>
    <property type="molecule type" value="Genomic_DNA"/>
</dbReference>
<dbReference type="NCBIfam" id="TIGR00180">
    <property type="entry name" value="parB_part"/>
    <property type="match status" value="1"/>
</dbReference>
<feature type="domain" description="ParB-like N-terminal" evidence="6">
    <location>
        <begin position="37"/>
        <end position="127"/>
    </location>
</feature>
<dbReference type="GO" id="GO:0003677">
    <property type="term" value="F:DNA binding"/>
    <property type="evidence" value="ECO:0007669"/>
    <property type="project" value="UniProtKB-KW"/>
</dbReference>
<dbReference type="Pfam" id="PF23552">
    <property type="entry name" value="ParB_C"/>
    <property type="match status" value="1"/>
</dbReference>
<dbReference type="HOGENOM" id="CLU_023853_0_0_6"/>
<dbReference type="SUPFAM" id="SSF110849">
    <property type="entry name" value="ParB/Sulfiredoxin"/>
    <property type="match status" value="1"/>
</dbReference>
<sequence length="291" mass="32186">MAVKKRGLGRGLDALLGLSAAELPVDIGEAKAKEELRRLPLDQIRRGKYQPRMEICPTALEELADSIRAQGIVQPIVVRPGGNGTFELIAGERRWRAAQMVGLDEIPAVVRDVPDQAAVAIALIENIQREDLNPIEEANALQRLIDEFGITHQEASQAVGRSRAAVSNLLRLLALEDEVKCLVENGDLEMGHARALLALSGESQRKTARMVAQQGLSVRETERLMRRLQQTPRPKHPKEESLDPDIHRLQEELAERLGAVVRFQHTASGSGKLLIHYHSIDELDGILAHIK</sequence>
<evidence type="ECO:0000256" key="2">
    <source>
        <dbReference type="ARBA" id="ARBA00022372"/>
    </source>
</evidence>
<dbReference type="SMART" id="SM00470">
    <property type="entry name" value="ParB"/>
    <property type="match status" value="1"/>
</dbReference>
<dbReference type="FunFam" id="3.90.1530.30:FF:000001">
    <property type="entry name" value="Chromosome partitioning protein ParB"/>
    <property type="match status" value="1"/>
</dbReference>
<dbReference type="Pfam" id="PF17762">
    <property type="entry name" value="HTH_ParB"/>
    <property type="match status" value="1"/>
</dbReference>
<evidence type="ECO:0000256" key="5">
    <source>
        <dbReference type="ARBA" id="ARBA00025472"/>
    </source>
</evidence>
<dbReference type="InterPro" id="IPR057240">
    <property type="entry name" value="ParB_dimer_C"/>
</dbReference>
<comment type="similarity">
    <text evidence="1">Belongs to the ParB family.</text>
</comment>
<comment type="function">
    <text evidence="5">Involved in chromosome partition. Localize to both poles of the predivisional cell following completion of DNA replication. Binds to the DNA origin of replication.</text>
</comment>